<proteinExistence type="predicted"/>
<sequence>MSSASLRKNFLNKSVYGSTITKKMPKVLFAGGIGQRELLRANTLPSMSRVKIGCFARIGIYEENARFMLLSLILLLYLSFGAALFNYLERDNEIREKSRVNAYHLRHQSFAKNQS</sequence>
<name>A0A0M3ICW5_ASCLU</name>
<feature type="transmembrane region" description="Helical" evidence="1">
    <location>
        <begin position="67"/>
        <end position="88"/>
    </location>
</feature>
<keyword evidence="2" id="KW-1185">Reference proteome</keyword>
<keyword evidence="1" id="KW-1133">Transmembrane helix</keyword>
<reference evidence="3" key="1">
    <citation type="submission" date="2017-02" db="UniProtKB">
        <authorList>
            <consortium name="WormBaseParasite"/>
        </authorList>
    </citation>
    <scope>IDENTIFICATION</scope>
</reference>
<organism evidence="2 3">
    <name type="scientific">Ascaris lumbricoides</name>
    <name type="common">Giant roundworm</name>
    <dbReference type="NCBI Taxonomy" id="6252"/>
    <lineage>
        <taxon>Eukaryota</taxon>
        <taxon>Metazoa</taxon>
        <taxon>Ecdysozoa</taxon>
        <taxon>Nematoda</taxon>
        <taxon>Chromadorea</taxon>
        <taxon>Rhabditida</taxon>
        <taxon>Spirurina</taxon>
        <taxon>Ascaridomorpha</taxon>
        <taxon>Ascaridoidea</taxon>
        <taxon>Ascarididae</taxon>
        <taxon>Ascaris</taxon>
    </lineage>
</organism>
<protein>
    <submittedName>
        <fullName evidence="3">Uncharacterized protein</fullName>
    </submittedName>
</protein>
<dbReference type="Gene3D" id="1.10.287.70">
    <property type="match status" value="1"/>
</dbReference>
<accession>A0A0M3ICW5</accession>
<evidence type="ECO:0000256" key="1">
    <source>
        <dbReference type="SAM" id="Phobius"/>
    </source>
</evidence>
<keyword evidence="1" id="KW-0812">Transmembrane</keyword>
<dbReference type="Proteomes" id="UP000036681">
    <property type="component" value="Unplaced"/>
</dbReference>
<dbReference type="WBParaSite" id="ALUE_0001577901-mRNA-1">
    <property type="protein sequence ID" value="ALUE_0001577901-mRNA-1"/>
    <property type="gene ID" value="ALUE_0001577901"/>
</dbReference>
<evidence type="ECO:0000313" key="3">
    <source>
        <dbReference type="WBParaSite" id="ALUE_0001577901-mRNA-1"/>
    </source>
</evidence>
<evidence type="ECO:0000313" key="2">
    <source>
        <dbReference type="Proteomes" id="UP000036681"/>
    </source>
</evidence>
<keyword evidence="1" id="KW-0472">Membrane</keyword>
<dbReference type="AlphaFoldDB" id="A0A0M3ICW5"/>